<reference evidence="1 2" key="1">
    <citation type="journal article" date="2023" name="Sci. Data">
        <title>Genome assembly of the Korean intertidal mud-creeper Batillaria attramentaria.</title>
        <authorList>
            <person name="Patra A.K."/>
            <person name="Ho P.T."/>
            <person name="Jun S."/>
            <person name="Lee S.J."/>
            <person name="Kim Y."/>
            <person name="Won Y.J."/>
        </authorList>
    </citation>
    <scope>NUCLEOTIDE SEQUENCE [LARGE SCALE GENOMIC DNA]</scope>
    <source>
        <strain evidence="1">Wonlab-2016</strain>
    </source>
</reference>
<accession>A0ABD0M4P5</accession>
<evidence type="ECO:0000313" key="1">
    <source>
        <dbReference type="EMBL" id="KAK7506217.1"/>
    </source>
</evidence>
<gene>
    <name evidence="1" type="ORF">BaRGS_00002329</name>
</gene>
<dbReference type="EMBL" id="JACVVK020000007">
    <property type="protein sequence ID" value="KAK7506217.1"/>
    <property type="molecule type" value="Genomic_DNA"/>
</dbReference>
<protein>
    <submittedName>
        <fullName evidence="1">Uncharacterized protein</fullName>
    </submittedName>
</protein>
<organism evidence="1 2">
    <name type="scientific">Batillaria attramentaria</name>
    <dbReference type="NCBI Taxonomy" id="370345"/>
    <lineage>
        <taxon>Eukaryota</taxon>
        <taxon>Metazoa</taxon>
        <taxon>Spiralia</taxon>
        <taxon>Lophotrochozoa</taxon>
        <taxon>Mollusca</taxon>
        <taxon>Gastropoda</taxon>
        <taxon>Caenogastropoda</taxon>
        <taxon>Sorbeoconcha</taxon>
        <taxon>Cerithioidea</taxon>
        <taxon>Batillariidae</taxon>
        <taxon>Batillaria</taxon>
    </lineage>
</organism>
<feature type="non-terminal residue" evidence="1">
    <location>
        <position position="1"/>
    </location>
</feature>
<dbReference type="AlphaFoldDB" id="A0ABD0M4P5"/>
<comment type="caution">
    <text evidence="1">The sequence shown here is derived from an EMBL/GenBank/DDBJ whole genome shotgun (WGS) entry which is preliminary data.</text>
</comment>
<sequence length="275" mass="30193">SPDEPWTPQGYVSPRDSLGYLQQTSELDNVLDQTDNVAVNGGAIAELDVRSAREYEGGDPRREGRAPVWIRYGAGEHQADPTDSARPIFWSDDPVTDLLVSWSCHLSSGQLVLSPIRSGQLVLSPIFWLDDPVTYIFWSPEPVTCLLVSWSCHVSSGQMILSPSLLVTRSCHPSSGQLVLSPIFWSLYPVTYLLVSWSCHLSSGQLVLSPIRSGQLVLSPIFCAVLADSHIYALSDKPLTVVGGKRRLGNLVSSGQAMKDRSRSLLYQTWDPNLG</sequence>
<name>A0ABD0M4P5_9CAEN</name>
<dbReference type="Proteomes" id="UP001519460">
    <property type="component" value="Unassembled WGS sequence"/>
</dbReference>
<evidence type="ECO:0000313" key="2">
    <source>
        <dbReference type="Proteomes" id="UP001519460"/>
    </source>
</evidence>
<proteinExistence type="predicted"/>
<keyword evidence="2" id="KW-1185">Reference proteome</keyword>